<sequence length="110" mass="13032">MHDSQMDLYMLGIVNYKKKRYFCVSCMVIDATMDRSVKDHKLTIESIRRNLRIKRKRSRGERPHSVIKGIFHGGHIFVTTVSRVRVKNMFMCFGHNLICMMRIKKKRSIA</sequence>
<organism evidence="1 2">
    <name type="scientific">Oxyplasma meridianum</name>
    <dbReference type="NCBI Taxonomy" id="3073602"/>
    <lineage>
        <taxon>Archaea</taxon>
        <taxon>Methanobacteriati</taxon>
        <taxon>Thermoplasmatota</taxon>
        <taxon>Thermoplasmata</taxon>
        <taxon>Thermoplasmatales</taxon>
        <taxon>Thermoplasmataceae</taxon>
        <taxon>Oxyplasma</taxon>
    </lineage>
</organism>
<name>A0AAX4NIF4_9ARCH</name>
<dbReference type="RefSeq" id="WP_393971088.1">
    <property type="nucleotide sequence ID" value="NZ_CP133772.1"/>
</dbReference>
<evidence type="ECO:0000313" key="2">
    <source>
        <dbReference type="Proteomes" id="UP001451606"/>
    </source>
</evidence>
<evidence type="ECO:0008006" key="3">
    <source>
        <dbReference type="Google" id="ProtNLM"/>
    </source>
</evidence>
<dbReference type="AlphaFoldDB" id="A0AAX4NIF4"/>
<dbReference type="GeneID" id="95968078"/>
<dbReference type="EMBL" id="CP133772">
    <property type="protein sequence ID" value="WYY00758.1"/>
    <property type="molecule type" value="Genomic_DNA"/>
</dbReference>
<proteinExistence type="predicted"/>
<accession>A0AAX4NIF4</accession>
<gene>
    <name evidence="1" type="ORF">OXIME_001341</name>
</gene>
<dbReference type="Proteomes" id="UP001451606">
    <property type="component" value="Chromosome"/>
</dbReference>
<protein>
    <recommendedName>
        <fullName evidence="3">Transposase DDE domain-containing protein</fullName>
    </recommendedName>
</protein>
<evidence type="ECO:0000313" key="1">
    <source>
        <dbReference type="EMBL" id="WYY00758.1"/>
    </source>
</evidence>
<keyword evidence="2" id="KW-1185">Reference proteome</keyword>
<dbReference type="KEGG" id="omr:OXIME_001341"/>
<reference evidence="1 2" key="1">
    <citation type="submission" date="2023-09" db="EMBL/GenBank/DDBJ databases">
        <authorList>
            <person name="Golyshina O.V."/>
            <person name="Lunev E.A."/>
            <person name="Bargiela R."/>
            <person name="Gaines M.C."/>
            <person name="Daum B."/>
            <person name="Bale N.J."/>
            <person name="Koenen M."/>
            <person name="Sinninghe Damst J.S."/>
            <person name="Yakimov M."/>
            <person name="Golyshin P.N."/>
        </authorList>
    </citation>
    <scope>NUCLEOTIDE SEQUENCE [LARGE SCALE GENOMIC DNA]</scope>
    <source>
        <strain evidence="1 2">M1</strain>
    </source>
</reference>